<dbReference type="NCBIfam" id="TIGR01488">
    <property type="entry name" value="HAD-SF-IB"/>
    <property type="match status" value="1"/>
</dbReference>
<evidence type="ECO:0000313" key="6">
    <source>
        <dbReference type="Proteomes" id="UP000233654"/>
    </source>
</evidence>
<dbReference type="Gene3D" id="3.40.50.1000">
    <property type="entry name" value="HAD superfamily/HAD-like"/>
    <property type="match status" value="1"/>
</dbReference>
<dbReference type="InterPro" id="IPR036412">
    <property type="entry name" value="HAD-like_sf"/>
</dbReference>
<dbReference type="AlphaFoldDB" id="A0A2N3G4C4"/>
<evidence type="ECO:0000256" key="2">
    <source>
        <dbReference type="ARBA" id="ARBA00022723"/>
    </source>
</evidence>
<gene>
    <name evidence="5" type="ORF">CVT63_07935</name>
</gene>
<keyword evidence="2" id="KW-0479">Metal-binding</keyword>
<dbReference type="Gene3D" id="1.20.1440.100">
    <property type="entry name" value="SG protein - dephosphorylation function"/>
    <property type="match status" value="1"/>
</dbReference>
<dbReference type="InterPro" id="IPR023214">
    <property type="entry name" value="HAD_sf"/>
</dbReference>
<dbReference type="Proteomes" id="UP000233654">
    <property type="component" value="Unassembled WGS sequence"/>
</dbReference>
<organism evidence="5 6">
    <name type="scientific">Candidatus Anoxymicrobium japonicum</name>
    <dbReference type="NCBI Taxonomy" id="2013648"/>
    <lineage>
        <taxon>Bacteria</taxon>
        <taxon>Bacillati</taxon>
        <taxon>Actinomycetota</taxon>
        <taxon>Candidatus Geothermincolia</taxon>
        <taxon>Candidatus Geothermincolales</taxon>
        <taxon>Candidatus Anoxymicrobiaceae</taxon>
        <taxon>Candidatus Anoxymicrobium</taxon>
    </lineage>
</organism>
<protein>
    <submittedName>
        <fullName evidence="5">HAD-IB family hydrolase</fullName>
    </submittedName>
</protein>
<sequence length="251" mass="29062">MNTIAFFDLDHTLLDGSNEGIYGKQMIREKFSKKNMLVIGAWYAMLYKLNRLPREAAYRRVLFEMGQYPVARMIEMMDRGFEKNILPRLYKRGAELVHEHREMEHHTVIATAAGEYIAERVRAQLLADDFIASPMPVEGDHFASHANIPMAFMHGKVAMVEQYCLERGVDLDDCWFYSDSASDMPLLGAVGHPVMVNPQLVLRITARGMNWPVLRFKEYADFKVARRPESVKSPELNRFLQIYERERENVG</sequence>
<proteinExistence type="inferred from homology"/>
<evidence type="ECO:0000256" key="1">
    <source>
        <dbReference type="ARBA" id="ARBA00009184"/>
    </source>
</evidence>
<dbReference type="EMBL" id="PHEX01000097">
    <property type="protein sequence ID" value="PKQ27452.1"/>
    <property type="molecule type" value="Genomic_DNA"/>
</dbReference>
<comment type="caution">
    <text evidence="5">The sequence shown here is derived from an EMBL/GenBank/DDBJ whole genome shotgun (WGS) entry which is preliminary data.</text>
</comment>
<dbReference type="PANTHER" id="PTHR43344">
    <property type="entry name" value="PHOSPHOSERINE PHOSPHATASE"/>
    <property type="match status" value="1"/>
</dbReference>
<dbReference type="InterPro" id="IPR050582">
    <property type="entry name" value="HAD-like_SerB"/>
</dbReference>
<accession>A0A2N3G4C4</accession>
<keyword evidence="3 5" id="KW-0378">Hydrolase</keyword>
<dbReference type="GO" id="GO:0046872">
    <property type="term" value="F:metal ion binding"/>
    <property type="evidence" value="ECO:0007669"/>
    <property type="project" value="UniProtKB-KW"/>
</dbReference>
<dbReference type="GO" id="GO:0016787">
    <property type="term" value="F:hydrolase activity"/>
    <property type="evidence" value="ECO:0007669"/>
    <property type="project" value="UniProtKB-KW"/>
</dbReference>
<reference evidence="5 6" key="1">
    <citation type="journal article" date="2017" name="ISME J.">
        <title>Potential for microbial H2 and metal transformations associated with novel bacteria and archaea in deep terrestrial subsurface sediments.</title>
        <authorList>
            <person name="Hernsdorf A.W."/>
            <person name="Amano Y."/>
            <person name="Miyakawa K."/>
            <person name="Ise K."/>
            <person name="Suzuki Y."/>
            <person name="Anantharaman K."/>
            <person name="Probst A."/>
            <person name="Burstein D."/>
            <person name="Thomas B.C."/>
            <person name="Banfield J.F."/>
        </authorList>
    </citation>
    <scope>NUCLEOTIDE SEQUENCE [LARGE SCALE GENOMIC DNA]</scope>
    <source>
        <strain evidence="5">HGW-Actinobacteria-3</strain>
    </source>
</reference>
<keyword evidence="4" id="KW-0460">Magnesium</keyword>
<evidence type="ECO:0000313" key="5">
    <source>
        <dbReference type="EMBL" id="PKQ27452.1"/>
    </source>
</evidence>
<dbReference type="SUPFAM" id="SSF56784">
    <property type="entry name" value="HAD-like"/>
    <property type="match status" value="1"/>
</dbReference>
<evidence type="ECO:0000256" key="4">
    <source>
        <dbReference type="ARBA" id="ARBA00022842"/>
    </source>
</evidence>
<comment type="similarity">
    <text evidence="1">Belongs to the HAD-like hydrolase superfamily. SerB family.</text>
</comment>
<name>A0A2N3G4C4_9ACTN</name>
<dbReference type="NCBIfam" id="TIGR01490">
    <property type="entry name" value="HAD-SF-IB-hyp1"/>
    <property type="match status" value="1"/>
</dbReference>
<dbReference type="InterPro" id="IPR006385">
    <property type="entry name" value="HAD_hydro_SerB1"/>
</dbReference>
<dbReference type="Pfam" id="PF12710">
    <property type="entry name" value="HAD"/>
    <property type="match status" value="1"/>
</dbReference>
<dbReference type="PANTHER" id="PTHR43344:SF13">
    <property type="entry name" value="PHOSPHATASE RV3661-RELATED"/>
    <property type="match status" value="1"/>
</dbReference>
<evidence type="ECO:0000256" key="3">
    <source>
        <dbReference type="ARBA" id="ARBA00022801"/>
    </source>
</evidence>